<feature type="region of interest" description="Disordered" evidence="1">
    <location>
        <begin position="196"/>
        <end position="394"/>
    </location>
</feature>
<feature type="compositionally biased region" description="Basic and acidic residues" evidence="1">
    <location>
        <begin position="1"/>
        <end position="15"/>
    </location>
</feature>
<evidence type="ECO:0000313" key="2">
    <source>
        <dbReference type="EMBL" id="KAF2396454.1"/>
    </source>
</evidence>
<protein>
    <submittedName>
        <fullName evidence="2">Uncharacterized protein</fullName>
    </submittedName>
</protein>
<gene>
    <name evidence="2" type="ORF">EJ06DRAFT_534176</name>
</gene>
<accession>A0A6G1HKM4</accession>
<dbReference type="EMBL" id="ML996707">
    <property type="protein sequence ID" value="KAF2396454.1"/>
    <property type="molecule type" value="Genomic_DNA"/>
</dbReference>
<dbReference type="Proteomes" id="UP000799640">
    <property type="component" value="Unassembled WGS sequence"/>
</dbReference>
<evidence type="ECO:0000313" key="3">
    <source>
        <dbReference type="Proteomes" id="UP000799640"/>
    </source>
</evidence>
<feature type="compositionally biased region" description="Pro residues" evidence="1">
    <location>
        <begin position="118"/>
        <end position="132"/>
    </location>
</feature>
<keyword evidence="3" id="KW-1185">Reference proteome</keyword>
<sequence length="394" mass="42412">MSGRFSQERRSEPLTHHGPPSTASAPAPFTLWTLCKPECPACHTSNTQDTFHFRYQSSFISPIVGPLICFARCQYCEATIFKIVQKMSRPKELFLKVLHLKTIARFFKGAKGFHRRPAPPAAEPENTPPVTPGTPFQANPNTHRESEDSAPSQLDDNGPAPRVCPARTGNAPANGCPCCPCTQDCPCQAQRPEQHNHASRLSSSEDSDSASSSPTGLAPSGNFLRRFSSRSTRAEPSNSLRNSDDDPHSASRGQTSPSQSNPNGSNHYDATDHPPSTNHFTFLEPPSEQPHASSPDASIFEGIGEQFTSLPPSITSSENLAMDSAGNRRLPSMMSANVGTPAGRRSPPPWNSREVAPVQAGNGDTGAADLRSKEMRPGFPEYSAGNEEHGEGDG</sequence>
<feature type="region of interest" description="Disordered" evidence="1">
    <location>
        <begin position="113"/>
        <end position="163"/>
    </location>
</feature>
<dbReference type="AlphaFoldDB" id="A0A6G1HKM4"/>
<reference evidence="2" key="1">
    <citation type="journal article" date="2020" name="Stud. Mycol.">
        <title>101 Dothideomycetes genomes: a test case for predicting lifestyles and emergence of pathogens.</title>
        <authorList>
            <person name="Haridas S."/>
            <person name="Albert R."/>
            <person name="Binder M."/>
            <person name="Bloem J."/>
            <person name="Labutti K."/>
            <person name="Salamov A."/>
            <person name="Andreopoulos B."/>
            <person name="Baker S."/>
            <person name="Barry K."/>
            <person name="Bills G."/>
            <person name="Bluhm B."/>
            <person name="Cannon C."/>
            <person name="Castanera R."/>
            <person name="Culley D."/>
            <person name="Daum C."/>
            <person name="Ezra D."/>
            <person name="Gonzalez J."/>
            <person name="Henrissat B."/>
            <person name="Kuo A."/>
            <person name="Liang C."/>
            <person name="Lipzen A."/>
            <person name="Lutzoni F."/>
            <person name="Magnuson J."/>
            <person name="Mondo S."/>
            <person name="Nolan M."/>
            <person name="Ohm R."/>
            <person name="Pangilinan J."/>
            <person name="Park H.-J."/>
            <person name="Ramirez L."/>
            <person name="Alfaro M."/>
            <person name="Sun H."/>
            <person name="Tritt A."/>
            <person name="Yoshinaga Y."/>
            <person name="Zwiers L.-H."/>
            <person name="Turgeon B."/>
            <person name="Goodwin S."/>
            <person name="Spatafora J."/>
            <person name="Crous P."/>
            <person name="Grigoriev I."/>
        </authorList>
    </citation>
    <scope>NUCLEOTIDE SEQUENCE</scope>
    <source>
        <strain evidence="2">CBS 262.69</strain>
    </source>
</reference>
<organism evidence="2 3">
    <name type="scientific">Trichodelitschia bisporula</name>
    <dbReference type="NCBI Taxonomy" id="703511"/>
    <lineage>
        <taxon>Eukaryota</taxon>
        <taxon>Fungi</taxon>
        <taxon>Dikarya</taxon>
        <taxon>Ascomycota</taxon>
        <taxon>Pezizomycotina</taxon>
        <taxon>Dothideomycetes</taxon>
        <taxon>Dothideomycetes incertae sedis</taxon>
        <taxon>Phaeotrichales</taxon>
        <taxon>Phaeotrichaceae</taxon>
        <taxon>Trichodelitschia</taxon>
    </lineage>
</organism>
<name>A0A6G1HKM4_9PEZI</name>
<feature type="compositionally biased region" description="Polar residues" evidence="1">
    <location>
        <begin position="306"/>
        <end position="319"/>
    </location>
</feature>
<feature type="compositionally biased region" description="Low complexity" evidence="1">
    <location>
        <begin position="199"/>
        <end position="213"/>
    </location>
</feature>
<feature type="compositionally biased region" description="Polar residues" evidence="1">
    <location>
        <begin position="229"/>
        <end position="241"/>
    </location>
</feature>
<feature type="region of interest" description="Disordered" evidence="1">
    <location>
        <begin position="1"/>
        <end position="23"/>
    </location>
</feature>
<feature type="compositionally biased region" description="Polar residues" evidence="1">
    <location>
        <begin position="251"/>
        <end position="280"/>
    </location>
</feature>
<proteinExistence type="predicted"/>
<evidence type="ECO:0000256" key="1">
    <source>
        <dbReference type="SAM" id="MobiDB-lite"/>
    </source>
</evidence>